<protein>
    <recommendedName>
        <fullName evidence="1">YcaO domain-containing protein</fullName>
    </recommendedName>
</protein>
<dbReference type="PANTHER" id="PTHR37809">
    <property type="entry name" value="RIBOSOMAL PROTEIN S12 METHYLTHIOTRANSFERASE ACCESSORY FACTOR YCAO"/>
    <property type="match status" value="1"/>
</dbReference>
<dbReference type="Gene3D" id="3.40.50.720">
    <property type="entry name" value="NAD(P)-binding Rossmann-like Domain"/>
    <property type="match status" value="1"/>
</dbReference>
<name>A0A0J6UUJ5_9HYPH</name>
<dbReference type="Gene3D" id="3.30.160.660">
    <property type="match status" value="1"/>
</dbReference>
<reference evidence="2 3" key="1">
    <citation type="submission" date="2015-03" db="EMBL/GenBank/DDBJ databases">
        <title>Genome sequencing of Methylobacterium aquaticum DSM16371 type strain.</title>
        <authorList>
            <person name="Chaudhry V."/>
            <person name="Patil P.B."/>
        </authorList>
    </citation>
    <scope>NUCLEOTIDE SEQUENCE [LARGE SCALE GENOMIC DNA]</scope>
    <source>
        <strain evidence="2 3">DSM 16371</strain>
    </source>
</reference>
<dbReference type="Pfam" id="PF02624">
    <property type="entry name" value="YcaO"/>
    <property type="match status" value="1"/>
</dbReference>
<dbReference type="InterPro" id="IPR003776">
    <property type="entry name" value="YcaO-like_dom"/>
</dbReference>
<accession>A0A0J6UUJ5</accession>
<evidence type="ECO:0000313" key="3">
    <source>
        <dbReference type="Proteomes" id="UP000035929"/>
    </source>
</evidence>
<dbReference type="NCBIfam" id="TIGR03604">
    <property type="entry name" value="TOMM_cyclo_SagD"/>
    <property type="match status" value="1"/>
</dbReference>
<dbReference type="PANTHER" id="PTHR37809:SF1">
    <property type="entry name" value="RIBOSOMAL PROTEIN S12 METHYLTHIOTRANSFERASE ACCESSORY FACTOR YCAO"/>
    <property type="match status" value="1"/>
</dbReference>
<dbReference type="InterPro" id="IPR022291">
    <property type="entry name" value="Bacteriocin_synth_cyclodeHase"/>
</dbReference>
<comment type="caution">
    <text evidence="2">The sequence shown here is derived from an EMBL/GenBank/DDBJ whole genome shotgun (WGS) entry which is preliminary data.</text>
</comment>
<dbReference type="InterPro" id="IPR027624">
    <property type="entry name" value="TOMM_cyclo_SagD"/>
</dbReference>
<dbReference type="Gene3D" id="3.30.1330.230">
    <property type="match status" value="1"/>
</dbReference>
<dbReference type="PROSITE" id="PS51664">
    <property type="entry name" value="YCAO"/>
    <property type="match status" value="1"/>
</dbReference>
<dbReference type="NCBIfam" id="TIGR03882">
    <property type="entry name" value="cyclo_dehyd_2"/>
    <property type="match status" value="1"/>
</dbReference>
<organism evidence="2 3">
    <name type="scientific">Methylobacterium aquaticum</name>
    <dbReference type="NCBI Taxonomy" id="270351"/>
    <lineage>
        <taxon>Bacteria</taxon>
        <taxon>Pseudomonadati</taxon>
        <taxon>Pseudomonadota</taxon>
        <taxon>Alphaproteobacteria</taxon>
        <taxon>Hyphomicrobiales</taxon>
        <taxon>Methylobacteriaceae</taxon>
        <taxon>Methylobacterium</taxon>
    </lineage>
</organism>
<dbReference type="Proteomes" id="UP000035929">
    <property type="component" value="Unassembled WGS sequence"/>
</dbReference>
<sequence length="730" mass="77029">MYAFEDGDGLVVRSVAGAFRIDPRHDATMRRVLPRLDGAHDLSALLGGEPAAAAFYVLRMLGWFAQSGLLVARPRIPAARIAPEPVARDVPLLWLPGRGALADALAGALARTGLAVAGRGGLDEAPPAGAVRVTCLDGPDLDHLDAAARAARAEGAAWFPVFPFGDAVMVGPLAVPESGPCPRCVLLRWLGISPTIALERAYHDHLRQGGWRLHPPVPRPEAADLADDLARAVCAGLGGPRSGGWATLLHRGGGDCEAGPVERHPLCPDCRAATASPPDDRRDAWFDAPLPLASLGARLRDLAAGPGALTRLVPPPRGRASARDPALPAVAVGRFAVPDPAIVTGRQTTWCHGSGACLDEARTVALIEGLERYAGLHPGEHGLVAPYEAVADRALRPTDLPLFSPAQYAEPDFPFRPFDPAEPLGWVPGYDLSRDRPVLVPRTAARYGVDDRLLGETSSGVAAHSARGAALLNGALELVERDAFMIHWLHRLSPPRIDRETIASAASRAMLDAVAAGGYAVHLRDLTTDLRIPVCLAVGTRTDRAAPALIVGAGAALDAATALARAARELYAATLHVTGAWRLGDPLEPGAVLEIDDHAKAYEHPDWLPQAAFLWASLAPAAAEGWRAPARTPVPTPVPTSLAPADDLTALMARLAERGHSLVGVDITPPELARRSLRVVRAIVPGLQPLGFGRRIRLGGRRLYEAPPRMGAGTFAQSEDALNPVPHCFP</sequence>
<gene>
    <name evidence="2" type="ORF">VP06_23350</name>
</gene>
<dbReference type="EMBL" id="LABX01000191">
    <property type="protein sequence ID" value="KMO29886.1"/>
    <property type="molecule type" value="Genomic_DNA"/>
</dbReference>
<dbReference type="AlphaFoldDB" id="A0A0J6UUJ5"/>
<evidence type="ECO:0000313" key="2">
    <source>
        <dbReference type="EMBL" id="KMO29886.1"/>
    </source>
</evidence>
<dbReference type="Gene3D" id="3.30.40.250">
    <property type="match status" value="1"/>
</dbReference>
<proteinExistence type="predicted"/>
<evidence type="ECO:0000259" key="1">
    <source>
        <dbReference type="PROSITE" id="PS51664"/>
    </source>
</evidence>
<feature type="domain" description="YcaO" evidence="1">
    <location>
        <begin position="353"/>
        <end position="730"/>
    </location>
</feature>
<dbReference type="PATRIC" id="fig|270351.6.peg.2568"/>